<protein>
    <submittedName>
        <fullName evidence="2">Uncharacterized protein</fullName>
    </submittedName>
</protein>
<dbReference type="Proteomes" id="UP000887572">
    <property type="component" value="Unplaced"/>
</dbReference>
<sequence length="74" mass="8594">MKGQEADEEAIEILNREFDLRAFNDVMGKKDEAIPPWEEKLMKLRKSLLEAADAISEIADEMFSYNMKKNVEND</sequence>
<dbReference type="AlphaFoldDB" id="A0A914H4Q1"/>
<evidence type="ECO:0000313" key="1">
    <source>
        <dbReference type="Proteomes" id="UP000887572"/>
    </source>
</evidence>
<proteinExistence type="predicted"/>
<keyword evidence="1" id="KW-1185">Reference proteome</keyword>
<evidence type="ECO:0000313" key="2">
    <source>
        <dbReference type="WBParaSite" id="Gr19_v10_g13814.t1"/>
    </source>
</evidence>
<name>A0A914H4Q1_GLORO</name>
<organism evidence="1 2">
    <name type="scientific">Globodera rostochiensis</name>
    <name type="common">Golden nematode worm</name>
    <name type="synonym">Heterodera rostochiensis</name>
    <dbReference type="NCBI Taxonomy" id="31243"/>
    <lineage>
        <taxon>Eukaryota</taxon>
        <taxon>Metazoa</taxon>
        <taxon>Ecdysozoa</taxon>
        <taxon>Nematoda</taxon>
        <taxon>Chromadorea</taxon>
        <taxon>Rhabditida</taxon>
        <taxon>Tylenchina</taxon>
        <taxon>Tylenchomorpha</taxon>
        <taxon>Tylenchoidea</taxon>
        <taxon>Heteroderidae</taxon>
        <taxon>Heteroderinae</taxon>
        <taxon>Globodera</taxon>
    </lineage>
</organism>
<reference evidence="2" key="1">
    <citation type="submission" date="2022-11" db="UniProtKB">
        <authorList>
            <consortium name="WormBaseParasite"/>
        </authorList>
    </citation>
    <scope>IDENTIFICATION</scope>
</reference>
<dbReference type="WBParaSite" id="Gr19_v10_g13814.t1">
    <property type="protein sequence ID" value="Gr19_v10_g13814.t1"/>
    <property type="gene ID" value="Gr19_v10_g13814"/>
</dbReference>
<accession>A0A914H4Q1</accession>